<dbReference type="PANTHER" id="PTHR42953:SF1">
    <property type="entry name" value="METAL-BINDING PROTEIN HI_0362-RELATED"/>
    <property type="match status" value="1"/>
</dbReference>
<dbReference type="InterPro" id="IPR050492">
    <property type="entry name" value="Bact_metal-bind_prot9"/>
</dbReference>
<gene>
    <name evidence="6" type="ORF">CJEDD_10045</name>
</gene>
<protein>
    <submittedName>
        <fullName evidence="6">Periplasmic solute binding protein family protein</fullName>
    </submittedName>
</protein>
<keyword evidence="7" id="KW-1185">Reference proteome</keyword>
<feature type="signal peptide" evidence="5">
    <location>
        <begin position="1"/>
        <end position="24"/>
    </location>
</feature>
<dbReference type="EMBL" id="CP063194">
    <property type="protein sequence ID" value="WCZ39580.1"/>
    <property type="molecule type" value="Genomic_DNA"/>
</dbReference>
<proteinExistence type="predicted"/>
<dbReference type="PANTHER" id="PTHR42953">
    <property type="entry name" value="HIGH-AFFINITY ZINC UPTAKE SYSTEM PROTEIN ZNUA-RELATED"/>
    <property type="match status" value="1"/>
</dbReference>
<dbReference type="InterPro" id="IPR006127">
    <property type="entry name" value="ZnuA-like"/>
</dbReference>
<dbReference type="PROSITE" id="PS51257">
    <property type="entry name" value="PROKAR_LIPOPROTEIN"/>
    <property type="match status" value="1"/>
</dbReference>
<sequence length="309" mass="33061">MRNRFHFRPITLTAALALAGASVAACSSTSDGNDPSGAADIVATTNVWADVASAVTGKDVEAIITGDAVDPHHFEPSAKDLARIRDAGTVVANGGAYDASLYTVAEQDRIVHAIPLLDAEEAHDHEHDHEHDHGDHLPDSLDELEHAWFSPEKVREVADGVAEKAGGDAGGVDTRMRDAEAKLKSLPHVHVAMTEPIAGGLIWGTELHDITPEDYLKASLNHQEPSAAAVAAFLEQLENGEVDMLFVNPQSTNSATQRLADAAREHNVPVVEIRETPPAGQNFLDYFEQIVDQIADIAAHAEPSGHHDH</sequence>
<evidence type="ECO:0000256" key="3">
    <source>
        <dbReference type="ARBA" id="ARBA00022723"/>
    </source>
</evidence>
<evidence type="ECO:0000256" key="2">
    <source>
        <dbReference type="ARBA" id="ARBA00022448"/>
    </source>
</evidence>
<evidence type="ECO:0000256" key="4">
    <source>
        <dbReference type="ARBA" id="ARBA00022729"/>
    </source>
</evidence>
<dbReference type="Proteomes" id="UP001218071">
    <property type="component" value="Chromosome"/>
</dbReference>
<evidence type="ECO:0000313" key="6">
    <source>
        <dbReference type="EMBL" id="WCZ39580.1"/>
    </source>
</evidence>
<dbReference type="Gene3D" id="3.40.50.1980">
    <property type="entry name" value="Nitrogenase molybdenum iron protein domain"/>
    <property type="match status" value="2"/>
</dbReference>
<evidence type="ECO:0000256" key="1">
    <source>
        <dbReference type="ARBA" id="ARBA00004196"/>
    </source>
</evidence>
<reference evidence="6 7" key="1">
    <citation type="submission" date="2020-10" db="EMBL/GenBank/DDBJ databases">
        <title>Complete genome sequence of Corynebacterium jeddahense DSM 45997, type strain of Corynebacterium jeddahense.</title>
        <authorList>
            <person name="Busche T."/>
            <person name="Kalinowski J."/>
            <person name="Ruckert C."/>
        </authorList>
    </citation>
    <scope>NUCLEOTIDE SEQUENCE [LARGE SCALE GENOMIC DNA]</scope>
    <source>
        <strain evidence="6 7">DSM 45997</strain>
    </source>
</reference>
<comment type="subcellular location">
    <subcellularLocation>
        <location evidence="1">Cell envelope</location>
    </subcellularLocation>
</comment>
<organism evidence="6 7">
    <name type="scientific">Corynebacterium jeddahense</name>
    <dbReference type="NCBI Taxonomy" id="1414719"/>
    <lineage>
        <taxon>Bacteria</taxon>
        <taxon>Bacillati</taxon>
        <taxon>Actinomycetota</taxon>
        <taxon>Actinomycetes</taxon>
        <taxon>Mycobacteriales</taxon>
        <taxon>Corynebacteriaceae</taxon>
        <taxon>Corynebacterium</taxon>
    </lineage>
</organism>
<name>A0ABY7ULJ1_9CORY</name>
<feature type="chain" id="PRO_5045662202" evidence="5">
    <location>
        <begin position="25"/>
        <end position="309"/>
    </location>
</feature>
<keyword evidence="3" id="KW-0479">Metal-binding</keyword>
<keyword evidence="4 5" id="KW-0732">Signal</keyword>
<keyword evidence="2" id="KW-0813">Transport</keyword>
<dbReference type="RefSeq" id="WP_042409941.1">
    <property type="nucleotide sequence ID" value="NZ_CBYN010000147.1"/>
</dbReference>
<accession>A0ABY7ULJ1</accession>
<dbReference type="SUPFAM" id="SSF53807">
    <property type="entry name" value="Helical backbone' metal receptor"/>
    <property type="match status" value="1"/>
</dbReference>
<evidence type="ECO:0000313" key="7">
    <source>
        <dbReference type="Proteomes" id="UP001218071"/>
    </source>
</evidence>
<evidence type="ECO:0000256" key="5">
    <source>
        <dbReference type="SAM" id="SignalP"/>
    </source>
</evidence>
<dbReference type="Pfam" id="PF01297">
    <property type="entry name" value="ZnuA"/>
    <property type="match status" value="2"/>
</dbReference>